<evidence type="ECO:0000313" key="2">
    <source>
        <dbReference type="EMBL" id="KKR29635.1"/>
    </source>
</evidence>
<organism evidence="2 3">
    <name type="scientific">Candidatus Woesebacteria bacterium GW2011_GWA1_39_8</name>
    <dbReference type="NCBI Taxonomy" id="1618552"/>
    <lineage>
        <taxon>Bacteria</taxon>
        <taxon>Candidatus Woeseibacteriota</taxon>
    </lineage>
</organism>
<protein>
    <submittedName>
        <fullName evidence="2">GCN5-related N-acetyltransferase</fullName>
    </submittedName>
</protein>
<dbReference type="CDD" id="cd04301">
    <property type="entry name" value="NAT_SF"/>
    <property type="match status" value="1"/>
</dbReference>
<feature type="domain" description="N-acetyltransferase" evidence="1">
    <location>
        <begin position="1"/>
        <end position="143"/>
    </location>
</feature>
<dbReference type="PATRIC" id="fig|1618552.3.peg.734"/>
<dbReference type="InterPro" id="IPR016181">
    <property type="entry name" value="Acyl_CoA_acyltransferase"/>
</dbReference>
<dbReference type="AlphaFoldDB" id="A0A0G0S4L4"/>
<evidence type="ECO:0000313" key="3">
    <source>
        <dbReference type="Proteomes" id="UP000034793"/>
    </source>
</evidence>
<evidence type="ECO:0000259" key="1">
    <source>
        <dbReference type="PROSITE" id="PS51186"/>
    </source>
</evidence>
<dbReference type="SUPFAM" id="SSF55729">
    <property type="entry name" value="Acyl-CoA N-acyltransferases (Nat)"/>
    <property type="match status" value="1"/>
</dbReference>
<dbReference type="Proteomes" id="UP000034793">
    <property type="component" value="Unassembled WGS sequence"/>
</dbReference>
<reference evidence="2 3" key="1">
    <citation type="journal article" date="2015" name="Nature">
        <title>rRNA introns, odd ribosomes, and small enigmatic genomes across a large radiation of phyla.</title>
        <authorList>
            <person name="Brown C.T."/>
            <person name="Hug L.A."/>
            <person name="Thomas B.C."/>
            <person name="Sharon I."/>
            <person name="Castelle C.J."/>
            <person name="Singh A."/>
            <person name="Wilkins M.J."/>
            <person name="Williams K.H."/>
            <person name="Banfield J.F."/>
        </authorList>
    </citation>
    <scope>NUCLEOTIDE SEQUENCE [LARGE SCALE GENOMIC DNA]</scope>
</reference>
<proteinExistence type="predicted"/>
<dbReference type="Pfam" id="PF00583">
    <property type="entry name" value="Acetyltransf_1"/>
    <property type="match status" value="1"/>
</dbReference>
<dbReference type="PANTHER" id="PTHR13538:SF4">
    <property type="entry name" value="N-ALPHA-ACETYLTRANSFERASE 80"/>
    <property type="match status" value="1"/>
</dbReference>
<name>A0A0G0S4L4_9BACT</name>
<dbReference type="PANTHER" id="PTHR13538">
    <property type="entry name" value="N-ACETYLTRANSFERASE 6"/>
    <property type="match status" value="1"/>
</dbReference>
<dbReference type="PROSITE" id="PS51186">
    <property type="entry name" value="GNAT"/>
    <property type="match status" value="1"/>
</dbReference>
<sequence length="143" mass="16424">MNNLRLVASEGEPNPEDKKVMVEGLLSHHAKSGHPRKSETYSILLKDENKKVLGTVIVTFLWNGMEINSLWVDESIRKRGWGRKLMQAVEEEAIKRGCTIAYTNTFPWQAPEFYKKLGYKLYGKLDDFPEGSSLGYFSKRLIK</sequence>
<dbReference type="InterPro" id="IPR000182">
    <property type="entry name" value="GNAT_dom"/>
</dbReference>
<dbReference type="GO" id="GO:0008080">
    <property type="term" value="F:N-acetyltransferase activity"/>
    <property type="evidence" value="ECO:0007669"/>
    <property type="project" value="InterPro"/>
</dbReference>
<gene>
    <name evidence="2" type="ORF">UT61_C0026G0007</name>
</gene>
<dbReference type="GO" id="GO:0005737">
    <property type="term" value="C:cytoplasm"/>
    <property type="evidence" value="ECO:0007669"/>
    <property type="project" value="TreeGrafter"/>
</dbReference>
<dbReference type="EMBL" id="LBXL01000026">
    <property type="protein sequence ID" value="KKR29635.1"/>
    <property type="molecule type" value="Genomic_DNA"/>
</dbReference>
<dbReference type="InterPro" id="IPR039840">
    <property type="entry name" value="NAA80"/>
</dbReference>
<accession>A0A0G0S4L4</accession>
<dbReference type="Gene3D" id="3.40.630.30">
    <property type="match status" value="1"/>
</dbReference>
<comment type="caution">
    <text evidence="2">The sequence shown here is derived from an EMBL/GenBank/DDBJ whole genome shotgun (WGS) entry which is preliminary data.</text>
</comment>
<dbReference type="GO" id="GO:1905502">
    <property type="term" value="F:acetyl-CoA binding"/>
    <property type="evidence" value="ECO:0007669"/>
    <property type="project" value="TreeGrafter"/>
</dbReference>
<keyword evidence="2" id="KW-0808">Transferase</keyword>